<organism evidence="2 3">
    <name type="scientific">Polarella glacialis</name>
    <name type="common">Dinoflagellate</name>
    <dbReference type="NCBI Taxonomy" id="89957"/>
    <lineage>
        <taxon>Eukaryota</taxon>
        <taxon>Sar</taxon>
        <taxon>Alveolata</taxon>
        <taxon>Dinophyceae</taxon>
        <taxon>Suessiales</taxon>
        <taxon>Suessiaceae</taxon>
        <taxon>Polarella</taxon>
    </lineage>
</organism>
<evidence type="ECO:0000313" key="3">
    <source>
        <dbReference type="Proteomes" id="UP000654075"/>
    </source>
</evidence>
<feature type="region of interest" description="Disordered" evidence="1">
    <location>
        <begin position="1"/>
        <end position="25"/>
    </location>
</feature>
<keyword evidence="3" id="KW-1185">Reference proteome</keyword>
<dbReference type="Proteomes" id="UP000654075">
    <property type="component" value="Unassembled WGS sequence"/>
</dbReference>
<dbReference type="EMBL" id="CAJNNV010026011">
    <property type="protein sequence ID" value="CAE8616934.1"/>
    <property type="molecule type" value="Genomic_DNA"/>
</dbReference>
<protein>
    <submittedName>
        <fullName evidence="2">Uncharacterized protein</fullName>
    </submittedName>
</protein>
<evidence type="ECO:0000256" key="1">
    <source>
        <dbReference type="SAM" id="MobiDB-lite"/>
    </source>
</evidence>
<reference evidence="2" key="1">
    <citation type="submission" date="2021-02" db="EMBL/GenBank/DDBJ databases">
        <authorList>
            <person name="Dougan E. K."/>
            <person name="Rhodes N."/>
            <person name="Thang M."/>
            <person name="Chan C."/>
        </authorList>
    </citation>
    <scope>NUCLEOTIDE SEQUENCE</scope>
</reference>
<name>A0A813FXK6_POLGL</name>
<sequence>MAGHQMGPPVPPQKLTEGIPDPHSIDQQKKAYAKSLDAQLEQGTRMLEQQNEVQKQALVQAADMKKQQYFMQVDQQLKAQEMSVDQQANYQLMGLQQAAHERRALLEQQANAAILDYEQKRVQDEFARTQYDYQRKAAQKQIEMQAEMQHQREAFAQQSKMMQQNYAQKAAGLEAERHAAQVGHRQDASTGHAFEPAQARYHLHLNRDYQGSILSNKSNEMLPTELMLTTCKKPGQLCPSCGSTDDWATSLDPWASCVTCLDCELCPWKPTVHKVTQPTSDRLCPMLACEARKATRLEPDPWDTSQGLVSSGLSADRFCKVYIQSQAEQTAIENWPGERSMFWSSAVEL</sequence>
<evidence type="ECO:0000313" key="2">
    <source>
        <dbReference type="EMBL" id="CAE8616934.1"/>
    </source>
</evidence>
<dbReference type="AlphaFoldDB" id="A0A813FXK6"/>
<dbReference type="OrthoDB" id="434426at2759"/>
<comment type="caution">
    <text evidence="2">The sequence shown here is derived from an EMBL/GenBank/DDBJ whole genome shotgun (WGS) entry which is preliminary data.</text>
</comment>
<accession>A0A813FXK6</accession>
<proteinExistence type="predicted"/>
<gene>
    <name evidence="2" type="ORF">PGLA1383_LOCUS34598</name>
</gene>